<keyword evidence="2" id="KW-1185">Reference proteome</keyword>
<reference evidence="1 2" key="1">
    <citation type="journal article" date="2019" name="Int. J. Syst. Evol. Microbiol.">
        <title>The Global Catalogue of Microorganisms (GCM) 10K type strain sequencing project: providing services to taxonomists for standard genome sequencing and annotation.</title>
        <authorList>
            <consortium name="The Broad Institute Genomics Platform"/>
            <consortium name="The Broad Institute Genome Sequencing Center for Infectious Disease"/>
            <person name="Wu L."/>
            <person name="Ma J."/>
        </authorList>
    </citation>
    <scope>NUCLEOTIDE SEQUENCE [LARGE SCALE GENOMIC DNA]</scope>
    <source>
        <strain evidence="1 2">JCM 6305</strain>
    </source>
</reference>
<comment type="caution">
    <text evidence="1">The sequence shown here is derived from an EMBL/GenBank/DDBJ whole genome shotgun (WGS) entry which is preliminary data.</text>
</comment>
<gene>
    <name evidence="1" type="ORF">GCM10010405_17350</name>
</gene>
<organism evidence="1 2">
    <name type="scientific">Streptomyces macrosporus</name>
    <dbReference type="NCBI Taxonomy" id="44032"/>
    <lineage>
        <taxon>Bacteria</taxon>
        <taxon>Bacillati</taxon>
        <taxon>Actinomycetota</taxon>
        <taxon>Actinomycetes</taxon>
        <taxon>Kitasatosporales</taxon>
        <taxon>Streptomycetaceae</taxon>
        <taxon>Streptomyces</taxon>
    </lineage>
</organism>
<protein>
    <submittedName>
        <fullName evidence="1">Uncharacterized protein</fullName>
    </submittedName>
</protein>
<proteinExistence type="predicted"/>
<evidence type="ECO:0000313" key="2">
    <source>
        <dbReference type="Proteomes" id="UP001501638"/>
    </source>
</evidence>
<accession>A0ABN3JNH8</accession>
<evidence type="ECO:0000313" key="1">
    <source>
        <dbReference type="EMBL" id="GAA2434830.1"/>
    </source>
</evidence>
<dbReference type="EMBL" id="BAAASZ010000017">
    <property type="protein sequence ID" value="GAA2434830.1"/>
    <property type="molecule type" value="Genomic_DNA"/>
</dbReference>
<name>A0ABN3JNH8_9ACTN</name>
<sequence>MLCDRDTVAWGRPERDLTAIEIHCRRFGHGPEHYRGFAEAYAHDVTDWSGHPVLRDIREPRTVTTNARKAARTPGAVAEVERRIAGLRNSDTHLGWNIL</sequence>
<dbReference type="Proteomes" id="UP001501638">
    <property type="component" value="Unassembled WGS sequence"/>
</dbReference>